<organism evidence="3 4">
    <name type="scientific">Rhizobium azibense</name>
    <dbReference type="NCBI Taxonomy" id="1136135"/>
    <lineage>
        <taxon>Bacteria</taxon>
        <taxon>Pseudomonadati</taxon>
        <taxon>Pseudomonadota</taxon>
        <taxon>Alphaproteobacteria</taxon>
        <taxon>Hyphomicrobiales</taxon>
        <taxon>Rhizobiaceae</taxon>
        <taxon>Rhizobium/Agrobacterium group</taxon>
        <taxon>Rhizobium</taxon>
    </lineage>
</organism>
<feature type="domain" description="CheW-like" evidence="1">
    <location>
        <begin position="41"/>
        <end position="181"/>
    </location>
</feature>
<dbReference type="PROSITE" id="PS50851">
    <property type="entry name" value="CHEW"/>
    <property type="match status" value="1"/>
</dbReference>
<proteinExistence type="predicted"/>
<dbReference type="GO" id="GO:0005829">
    <property type="term" value="C:cytosol"/>
    <property type="evidence" value="ECO:0007669"/>
    <property type="project" value="TreeGrafter"/>
</dbReference>
<dbReference type="EMBL" id="SMBJ01000005">
    <property type="protein sequence ID" value="TCU25534.1"/>
    <property type="molecule type" value="Genomic_DNA"/>
</dbReference>
<dbReference type="InterPro" id="IPR002545">
    <property type="entry name" value="CheW-lke_dom"/>
</dbReference>
<evidence type="ECO:0000313" key="5">
    <source>
        <dbReference type="Proteomes" id="UP000295547"/>
    </source>
</evidence>
<dbReference type="Proteomes" id="UP000295507">
    <property type="component" value="Unassembled WGS sequence"/>
</dbReference>
<evidence type="ECO:0000313" key="3">
    <source>
        <dbReference type="EMBL" id="TCU40179.1"/>
    </source>
</evidence>
<evidence type="ECO:0000313" key="2">
    <source>
        <dbReference type="EMBL" id="TCU25534.1"/>
    </source>
</evidence>
<protein>
    <submittedName>
        <fullName evidence="3">Purine-binding chemotaxis protein CheW</fullName>
    </submittedName>
</protein>
<dbReference type="CDD" id="cd00732">
    <property type="entry name" value="CheW"/>
    <property type="match status" value="1"/>
</dbReference>
<dbReference type="SUPFAM" id="SSF50341">
    <property type="entry name" value="CheW-like"/>
    <property type="match status" value="1"/>
</dbReference>
<dbReference type="AlphaFoldDB" id="A0A4R3RZ60"/>
<evidence type="ECO:0000259" key="1">
    <source>
        <dbReference type="PROSITE" id="PS50851"/>
    </source>
</evidence>
<dbReference type="PANTHER" id="PTHR22617">
    <property type="entry name" value="CHEMOTAXIS SENSOR HISTIDINE KINASE-RELATED"/>
    <property type="match status" value="1"/>
</dbReference>
<name>A0A4R3RZ60_9HYPH</name>
<dbReference type="Gene3D" id="2.30.30.40">
    <property type="entry name" value="SH3 Domains"/>
    <property type="match status" value="1"/>
</dbReference>
<dbReference type="InterPro" id="IPR036061">
    <property type="entry name" value="CheW-like_dom_sf"/>
</dbReference>
<dbReference type="InterPro" id="IPR039315">
    <property type="entry name" value="CheW"/>
</dbReference>
<dbReference type="EMBL" id="SMBK01000002">
    <property type="protein sequence ID" value="TCU40179.1"/>
    <property type="molecule type" value="Genomic_DNA"/>
</dbReference>
<dbReference type="GO" id="GO:0006935">
    <property type="term" value="P:chemotaxis"/>
    <property type="evidence" value="ECO:0007669"/>
    <property type="project" value="InterPro"/>
</dbReference>
<comment type="caution">
    <text evidence="3">The sequence shown here is derived from an EMBL/GenBank/DDBJ whole genome shotgun (WGS) entry which is preliminary data.</text>
</comment>
<dbReference type="SMART" id="SM00260">
    <property type="entry name" value="CheW"/>
    <property type="match status" value="1"/>
</dbReference>
<sequence length="184" mass="20089">MAKSRAHSLAAPPPKPWPLWPETTGKNLIMTSAIITQAGSHLEIVSFHLAEQEFCIDIMAIREIRGWAPVTPMPHTPPYVLGLINLRGAVIPVIDMACRLGMKMTEPSERSAIIVTDIAGKLVGLLVEQVSDMMTIKSEDLQPPPEIIPEAQRAFCRGIVALEKTMVCFLNLDTVIADELAQAA</sequence>
<dbReference type="PANTHER" id="PTHR22617:SF23">
    <property type="entry name" value="CHEMOTAXIS PROTEIN CHEW"/>
    <property type="match status" value="1"/>
</dbReference>
<evidence type="ECO:0000313" key="4">
    <source>
        <dbReference type="Proteomes" id="UP000295507"/>
    </source>
</evidence>
<dbReference type="Proteomes" id="UP000295547">
    <property type="component" value="Unassembled WGS sequence"/>
</dbReference>
<dbReference type="Gene3D" id="2.40.50.180">
    <property type="entry name" value="CheA-289, Domain 4"/>
    <property type="match status" value="1"/>
</dbReference>
<gene>
    <name evidence="3" type="ORF">EV129_102318</name>
    <name evidence="2" type="ORF">EV130_105190</name>
</gene>
<dbReference type="GO" id="GO:0007165">
    <property type="term" value="P:signal transduction"/>
    <property type="evidence" value="ECO:0007669"/>
    <property type="project" value="InterPro"/>
</dbReference>
<dbReference type="Pfam" id="PF01584">
    <property type="entry name" value="CheW"/>
    <property type="match status" value="1"/>
</dbReference>
<keyword evidence="5" id="KW-1185">Reference proteome</keyword>
<accession>A0A4R3RZ60</accession>
<reference evidence="4 5" key="1">
    <citation type="submission" date="2019-03" db="EMBL/GenBank/DDBJ databases">
        <title>Genomic Encyclopedia of Type Strains, Phase IV (KMG-V): Genome sequencing to study the core and pangenomes of soil and plant-associated prokaryotes.</title>
        <authorList>
            <person name="Whitman W."/>
        </authorList>
    </citation>
    <scope>NUCLEOTIDE SEQUENCE [LARGE SCALE GENOMIC DNA]</scope>
    <source>
        <strain evidence="2 5">Gr42</strain>
        <strain evidence="3 4">IE4868</strain>
    </source>
</reference>